<sequence length="205" mass="22689">MMGKLKTLLLPGLLLWVFKVSSTTQCESNEFKHENFCCQLCPAGTHLINPCHRNRGESECAPCQAQHFIDVNNREPVCSRCSKCRDDQEEVSECSSTADRKCWCKQGTYCDSENCLEMCHDCSSCPEGRVIQECNATMDTVCDSKQGLSGHSPELWVILVSIAAAIATVAIAAAGVIAFIRYSRHKKDRRALNDVNDTVSTSTML</sequence>
<dbReference type="PANTHER" id="PTHR46330">
    <property type="entry name" value="TUMOR NECROSIS FACTOR RECEPTOR SUPERFAMILY MEMBER 10B"/>
    <property type="match status" value="1"/>
</dbReference>
<reference evidence="11" key="2">
    <citation type="submission" date="2025-08" db="UniProtKB">
        <authorList>
            <consortium name="Ensembl"/>
        </authorList>
    </citation>
    <scope>IDENTIFICATION</scope>
    <source>
        <strain evidence="11">Brown Norway</strain>
    </source>
</reference>
<organism evidence="11 12">
    <name type="scientific">Rattus norvegicus</name>
    <name type="common">Rat</name>
    <dbReference type="NCBI Taxonomy" id="10116"/>
    <lineage>
        <taxon>Eukaryota</taxon>
        <taxon>Metazoa</taxon>
        <taxon>Chordata</taxon>
        <taxon>Craniata</taxon>
        <taxon>Vertebrata</taxon>
        <taxon>Euteleostomi</taxon>
        <taxon>Mammalia</taxon>
        <taxon>Eutheria</taxon>
        <taxon>Euarchontoglires</taxon>
        <taxon>Glires</taxon>
        <taxon>Rodentia</taxon>
        <taxon>Myomorpha</taxon>
        <taxon>Muroidea</taxon>
        <taxon>Muridae</taxon>
        <taxon>Murinae</taxon>
        <taxon>Rattus</taxon>
    </lineage>
</organism>
<evidence type="ECO:0000259" key="10">
    <source>
        <dbReference type="PROSITE" id="PS50050"/>
    </source>
</evidence>
<protein>
    <submittedName>
        <fullName evidence="11">Tumor necrosis factor receptor superfamily, member 26</fullName>
    </submittedName>
</protein>
<evidence type="ECO:0000256" key="2">
    <source>
        <dbReference type="ARBA" id="ARBA00022737"/>
    </source>
</evidence>
<feature type="repeat" description="TNFR-Cys" evidence="7">
    <location>
        <begin position="103"/>
        <end position="142"/>
    </location>
</feature>
<keyword evidence="4 7" id="KW-1015">Disulfide bond</keyword>
<keyword evidence="8" id="KW-1133">Transmembrane helix</keyword>
<feature type="disulfide bond" evidence="7">
    <location>
        <begin position="84"/>
        <end position="102"/>
    </location>
</feature>
<dbReference type="PANTHER" id="PTHR46330:SF16">
    <property type="entry name" value="TUMOR NECROSIS FACTOR RECEPTOR SUPERFAMILY MEMBER 22"/>
    <property type="match status" value="1"/>
</dbReference>
<evidence type="ECO:0000256" key="3">
    <source>
        <dbReference type="ARBA" id="ARBA00023136"/>
    </source>
</evidence>
<feature type="signal peptide" evidence="9">
    <location>
        <begin position="1"/>
        <end position="22"/>
    </location>
</feature>
<feature type="domain" description="TNFR-Cys" evidence="10">
    <location>
        <begin position="62"/>
        <end position="102"/>
    </location>
</feature>
<keyword evidence="6" id="KW-0325">Glycoprotein</keyword>
<evidence type="ECO:0000256" key="4">
    <source>
        <dbReference type="ARBA" id="ARBA00023157"/>
    </source>
</evidence>
<evidence type="ECO:0000256" key="8">
    <source>
        <dbReference type="SAM" id="Phobius"/>
    </source>
</evidence>
<evidence type="ECO:0000313" key="11">
    <source>
        <dbReference type="Ensembl" id="ENSRNOP00000071406.3"/>
    </source>
</evidence>
<evidence type="ECO:0000313" key="13">
    <source>
        <dbReference type="RGD" id="1309693"/>
    </source>
</evidence>
<keyword evidence="9" id="KW-0732">Signal</keyword>
<feature type="transmembrane region" description="Helical" evidence="8">
    <location>
        <begin position="155"/>
        <end position="180"/>
    </location>
</feature>
<dbReference type="InterPro" id="IPR034062">
    <property type="entry name" value="TNFRSF26_N"/>
</dbReference>
<keyword evidence="12" id="KW-1185">Reference proteome</keyword>
<dbReference type="RGD" id="1309693">
    <property type="gene designation" value="Tnfrsf26"/>
</dbReference>
<dbReference type="PROSITE" id="PS50050">
    <property type="entry name" value="TNFR_NGFR_2"/>
    <property type="match status" value="2"/>
</dbReference>
<dbReference type="RefSeq" id="NP_001406421.1">
    <property type="nucleotide sequence ID" value="NM_001419492.1"/>
</dbReference>
<dbReference type="PROSITE" id="PS00652">
    <property type="entry name" value="TNFR_NGFR_1"/>
    <property type="match status" value="1"/>
</dbReference>
<dbReference type="STRING" id="10116.ENSRNOP00000071406"/>
<keyword evidence="5" id="KW-0675">Receptor</keyword>
<dbReference type="Proteomes" id="UP000002494">
    <property type="component" value="Chromosome 1"/>
</dbReference>
<feature type="disulfide bond" evidence="7">
    <location>
        <begin position="104"/>
        <end position="119"/>
    </location>
</feature>
<dbReference type="GeneTree" id="ENSGT00930000151070"/>
<dbReference type="InParanoid" id="A0A0G2K0D9"/>
<feature type="domain" description="TNFR-Cys" evidence="10">
    <location>
        <begin position="103"/>
        <end position="142"/>
    </location>
</feature>
<keyword evidence="8" id="KW-0812">Transmembrane</keyword>
<evidence type="ECO:0000256" key="5">
    <source>
        <dbReference type="ARBA" id="ARBA00023170"/>
    </source>
</evidence>
<dbReference type="GO" id="GO:0016020">
    <property type="term" value="C:membrane"/>
    <property type="evidence" value="ECO:0007669"/>
    <property type="project" value="UniProtKB-SubCell"/>
</dbReference>
<dbReference type="Bgee" id="ENSRNOG00000043486">
    <property type="expression patterns" value="Expressed in thymus and 17 other cell types or tissues"/>
</dbReference>
<accession>A0A0G2K0D9</accession>
<evidence type="ECO:0000256" key="1">
    <source>
        <dbReference type="ARBA" id="ARBA00004370"/>
    </source>
</evidence>
<name>A0A0G2K0D9_RAT</name>
<evidence type="ECO:0000256" key="9">
    <source>
        <dbReference type="SAM" id="SignalP"/>
    </source>
</evidence>
<dbReference type="OrthoDB" id="8848202at2759"/>
<feature type="disulfide bond" evidence="7">
    <location>
        <begin position="81"/>
        <end position="94"/>
    </location>
</feature>
<dbReference type="InterPro" id="IPR052491">
    <property type="entry name" value="TNFRSF10"/>
</dbReference>
<dbReference type="SUPFAM" id="SSF57586">
    <property type="entry name" value="TNF receptor-like"/>
    <property type="match status" value="2"/>
</dbReference>
<dbReference type="ExpressionAtlas" id="A0A0G2K0D9">
    <property type="expression patterns" value="baseline and differential"/>
</dbReference>
<keyword evidence="3 8" id="KW-0472">Membrane</keyword>
<dbReference type="CDD" id="cd15837">
    <property type="entry name" value="TNFRSF26"/>
    <property type="match status" value="1"/>
</dbReference>
<dbReference type="Pfam" id="PF00020">
    <property type="entry name" value="TNFR_c6"/>
    <property type="match status" value="2"/>
</dbReference>
<proteinExistence type="predicted"/>
<gene>
    <name evidence="11 13" type="primary">Tnfrsf26</name>
</gene>
<reference evidence="11" key="3">
    <citation type="submission" date="2025-09" db="UniProtKB">
        <authorList>
            <consortium name="Ensembl"/>
        </authorList>
    </citation>
    <scope>IDENTIFICATION</scope>
    <source>
        <strain evidence="11">Brown Norway</strain>
    </source>
</reference>
<evidence type="ECO:0000256" key="7">
    <source>
        <dbReference type="PROSITE-ProRule" id="PRU00206"/>
    </source>
</evidence>
<reference evidence="11" key="1">
    <citation type="submission" date="2024-01" db="EMBL/GenBank/DDBJ databases">
        <title>GRCr8: a new rat reference genome assembly contstructed from accurate long reads and long range scaffolding.</title>
        <authorList>
            <person name="Doris P.A."/>
            <person name="Kalbfleisch T."/>
            <person name="Li K."/>
            <person name="Howe K."/>
            <person name="Wood J."/>
        </authorList>
    </citation>
    <scope>NUCLEOTIDE SEQUENCE [LARGE SCALE GENOMIC DNA]</scope>
    <source>
        <strain evidence="11">Brown Norway</strain>
    </source>
</reference>
<comment type="subcellular location">
    <subcellularLocation>
        <location evidence="1">Membrane</location>
    </subcellularLocation>
</comment>
<keyword evidence="2" id="KW-0677">Repeat</keyword>
<comment type="caution">
    <text evidence="7">Lacks conserved residue(s) required for the propagation of feature annotation.</text>
</comment>
<feature type="chain" id="PRO_5046730319" evidence="9">
    <location>
        <begin position="23"/>
        <end position="205"/>
    </location>
</feature>
<dbReference type="Ensembl" id="ENSRNOT00000088856.3">
    <property type="protein sequence ID" value="ENSRNOP00000071406.3"/>
    <property type="gene ID" value="ENSRNOG00000043486.5"/>
</dbReference>
<dbReference type="InterPro" id="IPR001368">
    <property type="entry name" value="TNFR/NGFR_Cys_rich_reg"/>
</dbReference>
<dbReference type="AGR" id="RGD:1309693"/>
<dbReference type="AlphaFoldDB" id="A0A0G2K0D9"/>
<feature type="disulfide bond" evidence="7">
    <location>
        <begin position="63"/>
        <end position="78"/>
    </location>
</feature>
<dbReference type="Gene3D" id="2.10.50.10">
    <property type="entry name" value="Tumor Necrosis Factor Receptor, subunit A, domain 2"/>
    <property type="match status" value="2"/>
</dbReference>
<evidence type="ECO:0000313" key="12">
    <source>
        <dbReference type="Proteomes" id="UP000002494"/>
    </source>
</evidence>
<dbReference type="GeneID" id="361685"/>
<evidence type="ECO:0000256" key="6">
    <source>
        <dbReference type="ARBA" id="ARBA00023180"/>
    </source>
</evidence>
<feature type="repeat" description="TNFR-Cys" evidence="7">
    <location>
        <begin position="62"/>
        <end position="102"/>
    </location>
</feature>
<dbReference type="SMART" id="SM00208">
    <property type="entry name" value="TNFR"/>
    <property type="match status" value="3"/>
</dbReference>